<dbReference type="PANTHER" id="PTHR33908:SF11">
    <property type="entry name" value="MEMBRANE PROTEIN"/>
    <property type="match status" value="1"/>
</dbReference>
<feature type="transmembrane region" description="Helical" evidence="8">
    <location>
        <begin position="396"/>
        <end position="412"/>
    </location>
</feature>
<feature type="transmembrane region" description="Helical" evidence="8">
    <location>
        <begin position="158"/>
        <end position="191"/>
    </location>
</feature>
<organism evidence="9 10">
    <name type="scientific">Raineya orbicola</name>
    <dbReference type="NCBI Taxonomy" id="2016530"/>
    <lineage>
        <taxon>Bacteria</taxon>
        <taxon>Pseudomonadati</taxon>
        <taxon>Bacteroidota</taxon>
        <taxon>Cytophagia</taxon>
        <taxon>Cytophagales</taxon>
        <taxon>Raineyaceae</taxon>
        <taxon>Raineya</taxon>
    </lineage>
</organism>
<dbReference type="AlphaFoldDB" id="A0A2N3IJE0"/>
<evidence type="ECO:0000313" key="9">
    <source>
        <dbReference type="EMBL" id="PKQ70452.1"/>
    </source>
</evidence>
<comment type="caution">
    <text evidence="9">The sequence shown here is derived from an EMBL/GenBank/DDBJ whole genome shotgun (WGS) entry which is preliminary data.</text>
</comment>
<feature type="transmembrane region" description="Helical" evidence="8">
    <location>
        <begin position="12"/>
        <end position="34"/>
    </location>
</feature>
<accession>A0A2N3IJE0</accession>
<keyword evidence="7 8" id="KW-0472">Membrane</keyword>
<feature type="transmembrane region" description="Helical" evidence="8">
    <location>
        <begin position="347"/>
        <end position="376"/>
    </location>
</feature>
<feature type="transmembrane region" description="Helical" evidence="8">
    <location>
        <begin position="253"/>
        <end position="273"/>
    </location>
</feature>
<evidence type="ECO:0000256" key="6">
    <source>
        <dbReference type="ARBA" id="ARBA00022989"/>
    </source>
</evidence>
<dbReference type="OrthoDB" id="828203at2"/>
<dbReference type="RefSeq" id="WP_101357792.1">
    <property type="nucleotide sequence ID" value="NZ_NKXO01000006.1"/>
</dbReference>
<dbReference type="InterPro" id="IPR050297">
    <property type="entry name" value="LipidA_mod_glycosyltrf_83"/>
</dbReference>
<name>A0A2N3IJE0_9BACT</name>
<reference evidence="9 10" key="1">
    <citation type="submission" date="2017-06" db="EMBL/GenBank/DDBJ databases">
        <title>Raineya orbicola gen. nov., sp. nov. a slightly thermophilic bacterium of the phylum Bacteroidetes and the description of Raineyaceae fam. nov.</title>
        <authorList>
            <person name="Albuquerque L."/>
            <person name="Polonia A.R.M."/>
            <person name="Barroso C."/>
            <person name="Froufe H.J.C."/>
            <person name="Lage O."/>
            <person name="Lobo-Da-Cunha A."/>
            <person name="Egas C."/>
            <person name="Da Costa M.S."/>
        </authorList>
    </citation>
    <scope>NUCLEOTIDE SEQUENCE [LARGE SCALE GENOMIC DNA]</scope>
    <source>
        <strain evidence="9 10">SPSPC-11</strain>
    </source>
</reference>
<evidence type="ECO:0000256" key="4">
    <source>
        <dbReference type="ARBA" id="ARBA00022679"/>
    </source>
</evidence>
<evidence type="ECO:0000256" key="2">
    <source>
        <dbReference type="ARBA" id="ARBA00022475"/>
    </source>
</evidence>
<evidence type="ECO:0000313" key="10">
    <source>
        <dbReference type="Proteomes" id="UP000233387"/>
    </source>
</evidence>
<gene>
    <name evidence="9" type="ORF">Rain11_0535</name>
</gene>
<protein>
    <submittedName>
        <fullName evidence="9">Dolichyl-phosphate-mannose-protein mannosyltransferase</fullName>
    </submittedName>
</protein>
<evidence type="ECO:0000256" key="1">
    <source>
        <dbReference type="ARBA" id="ARBA00004651"/>
    </source>
</evidence>
<feature type="transmembrane region" description="Helical" evidence="8">
    <location>
        <begin position="81"/>
        <end position="101"/>
    </location>
</feature>
<evidence type="ECO:0000256" key="7">
    <source>
        <dbReference type="ARBA" id="ARBA00023136"/>
    </source>
</evidence>
<comment type="subcellular location">
    <subcellularLocation>
        <location evidence="1">Cell membrane</location>
        <topology evidence="1">Multi-pass membrane protein</topology>
    </subcellularLocation>
</comment>
<dbReference type="PANTHER" id="PTHR33908">
    <property type="entry name" value="MANNOSYLTRANSFERASE YKCB-RELATED"/>
    <property type="match status" value="1"/>
</dbReference>
<dbReference type="GO" id="GO:0005886">
    <property type="term" value="C:plasma membrane"/>
    <property type="evidence" value="ECO:0007669"/>
    <property type="project" value="UniProtKB-SubCell"/>
</dbReference>
<keyword evidence="4 9" id="KW-0808">Transferase</keyword>
<feature type="transmembrane region" description="Helical" evidence="8">
    <location>
        <begin position="285"/>
        <end position="303"/>
    </location>
</feature>
<dbReference type="Proteomes" id="UP000233387">
    <property type="component" value="Unassembled WGS sequence"/>
</dbReference>
<proteinExistence type="predicted"/>
<keyword evidence="3 9" id="KW-0328">Glycosyltransferase</keyword>
<dbReference type="GO" id="GO:0009103">
    <property type="term" value="P:lipopolysaccharide biosynthetic process"/>
    <property type="evidence" value="ECO:0007669"/>
    <property type="project" value="UniProtKB-ARBA"/>
</dbReference>
<evidence type="ECO:0000256" key="5">
    <source>
        <dbReference type="ARBA" id="ARBA00022692"/>
    </source>
</evidence>
<dbReference type="GO" id="GO:0016763">
    <property type="term" value="F:pentosyltransferase activity"/>
    <property type="evidence" value="ECO:0007669"/>
    <property type="project" value="TreeGrafter"/>
</dbReference>
<sequence length="527" mass="61805">MNFLLILRQHWLFCVLIAFCVLFCILSFDGYYFYDDTTYAFYAYQFSKGTYQISTNDIFAHRWGLIFPLALLYKIFGVNDFANVALPLLATLMSFSLFWVWVKKLFPSPQKEIAFALFALDFYTLFFANKLYPDVLLTTLVLGAIFLLWNRKNNFWQAFFFIFLNFWGFLCKETIFFIAPFYICVCVYDLFKKQNIRFWIMVFITAIAIVAFYLGLYAYFTKNPFFRFSLIQQGHTDYTQFRSEGFLFERLTYAPLLMFVNTSLIIAFAGALTKVFVLSKKLQHFSNFTLGAFAISLLAFWLMPVDFEHYTPIYLLPRHILFLVPLGAVVSAEAIQQKPFNIFTAMLMFFSAGIAWHTLGIKVAGLYVCVGVWILFFSKFKKENFGRLGGLSKLKILSLLAILVLHPIYTMLKPTETGYKYEKMLFKQHLNLFQKPCVVLTDDKLISGHKWYFQFEVPQGVVFKHFEDLNKVKQIPLPKYVIQNKYSIAYFEQIGTKFPEWVYNIPANWRKIASYDRVSLYEISAQN</sequence>
<keyword evidence="2" id="KW-1003">Cell membrane</keyword>
<evidence type="ECO:0000256" key="8">
    <source>
        <dbReference type="SAM" id="Phobius"/>
    </source>
</evidence>
<keyword evidence="10" id="KW-1185">Reference proteome</keyword>
<feature type="transmembrane region" description="Helical" evidence="8">
    <location>
        <begin position="198"/>
        <end position="220"/>
    </location>
</feature>
<dbReference type="EMBL" id="NKXO01000006">
    <property type="protein sequence ID" value="PKQ70452.1"/>
    <property type="molecule type" value="Genomic_DNA"/>
</dbReference>
<keyword evidence="6 8" id="KW-1133">Transmembrane helix</keyword>
<keyword evidence="5 8" id="KW-0812">Transmembrane</keyword>
<evidence type="ECO:0000256" key="3">
    <source>
        <dbReference type="ARBA" id="ARBA00022676"/>
    </source>
</evidence>